<keyword evidence="2" id="KW-1185">Reference proteome</keyword>
<evidence type="ECO:0000313" key="2">
    <source>
        <dbReference type="Proteomes" id="UP001634394"/>
    </source>
</evidence>
<comment type="caution">
    <text evidence="1">The sequence shown here is derived from an EMBL/GenBank/DDBJ whole genome shotgun (WGS) entry which is preliminary data.</text>
</comment>
<reference evidence="1 2" key="1">
    <citation type="submission" date="2024-11" db="EMBL/GenBank/DDBJ databases">
        <title>Chromosome-level genome assembly of the freshwater bivalve Anodonta woodiana.</title>
        <authorList>
            <person name="Chen X."/>
        </authorList>
    </citation>
    <scope>NUCLEOTIDE SEQUENCE [LARGE SCALE GENOMIC DNA]</scope>
    <source>
        <strain evidence="1">MN2024</strain>
        <tissue evidence="1">Gills</tissue>
    </source>
</reference>
<dbReference type="AlphaFoldDB" id="A0ABD3XJ58"/>
<organism evidence="1 2">
    <name type="scientific">Sinanodonta woodiana</name>
    <name type="common">Chinese pond mussel</name>
    <name type="synonym">Anodonta woodiana</name>
    <dbReference type="NCBI Taxonomy" id="1069815"/>
    <lineage>
        <taxon>Eukaryota</taxon>
        <taxon>Metazoa</taxon>
        <taxon>Spiralia</taxon>
        <taxon>Lophotrochozoa</taxon>
        <taxon>Mollusca</taxon>
        <taxon>Bivalvia</taxon>
        <taxon>Autobranchia</taxon>
        <taxon>Heteroconchia</taxon>
        <taxon>Palaeoheterodonta</taxon>
        <taxon>Unionida</taxon>
        <taxon>Unionoidea</taxon>
        <taxon>Unionidae</taxon>
        <taxon>Unioninae</taxon>
        <taxon>Sinanodonta</taxon>
    </lineage>
</organism>
<dbReference type="EMBL" id="JBJQND010000002">
    <property type="protein sequence ID" value="KAL3885646.1"/>
    <property type="molecule type" value="Genomic_DNA"/>
</dbReference>
<evidence type="ECO:0000313" key="1">
    <source>
        <dbReference type="EMBL" id="KAL3885646.1"/>
    </source>
</evidence>
<accession>A0ABD3XJ58</accession>
<protein>
    <submittedName>
        <fullName evidence="1">Uncharacterized protein</fullName>
    </submittedName>
</protein>
<feature type="non-terminal residue" evidence="1">
    <location>
        <position position="120"/>
    </location>
</feature>
<dbReference type="Proteomes" id="UP001634394">
    <property type="component" value="Unassembled WGS sequence"/>
</dbReference>
<sequence>MNTNTKETLHALCNLVSAQPFVETFCLSADVVADIEFGSDIAEMTDRDWKVAQYNDPVLREWIKTVRDKGKPNRQSLPKGKEHLAIFRTFDKLCLQRGVLYRRTRADDHDKLQMVLPKSH</sequence>
<gene>
    <name evidence="1" type="ORF">ACJMK2_025696</name>
</gene>
<proteinExistence type="predicted"/>
<name>A0ABD3XJ58_SINWO</name>